<keyword evidence="1" id="KW-0812">Transmembrane</keyword>
<dbReference type="InterPro" id="IPR001633">
    <property type="entry name" value="EAL_dom"/>
</dbReference>
<dbReference type="EMBL" id="JAKILK010000001">
    <property type="protein sequence ID" value="MCL1115987.1"/>
    <property type="molecule type" value="Genomic_DNA"/>
</dbReference>
<evidence type="ECO:0000313" key="4">
    <source>
        <dbReference type="EMBL" id="MCL1115987.1"/>
    </source>
</evidence>
<accession>A0ABT0KXU2</accession>
<dbReference type="Gene3D" id="3.20.20.450">
    <property type="entry name" value="EAL domain"/>
    <property type="match status" value="1"/>
</dbReference>
<dbReference type="InterPro" id="IPR043128">
    <property type="entry name" value="Rev_trsase/Diguanyl_cyclase"/>
</dbReference>
<dbReference type="PANTHER" id="PTHR33121:SF79">
    <property type="entry name" value="CYCLIC DI-GMP PHOSPHODIESTERASE PDED-RELATED"/>
    <property type="match status" value="1"/>
</dbReference>
<dbReference type="Pfam" id="PF00990">
    <property type="entry name" value="GGDEF"/>
    <property type="match status" value="1"/>
</dbReference>
<dbReference type="SMART" id="SM00267">
    <property type="entry name" value="GGDEF"/>
    <property type="match status" value="1"/>
</dbReference>
<keyword evidence="1" id="KW-1133">Transmembrane helix</keyword>
<evidence type="ECO:0000313" key="5">
    <source>
        <dbReference type="Proteomes" id="UP001203212"/>
    </source>
</evidence>
<dbReference type="InterPro" id="IPR050706">
    <property type="entry name" value="Cyclic-di-GMP_PDE-like"/>
</dbReference>
<dbReference type="SMART" id="SM00052">
    <property type="entry name" value="EAL"/>
    <property type="match status" value="1"/>
</dbReference>
<name>A0ABT0KXU2_9GAMM</name>
<dbReference type="InterPro" id="IPR035919">
    <property type="entry name" value="EAL_sf"/>
</dbReference>
<dbReference type="PANTHER" id="PTHR33121">
    <property type="entry name" value="CYCLIC DI-GMP PHOSPHODIESTERASE PDEF"/>
    <property type="match status" value="1"/>
</dbReference>
<reference evidence="4 5" key="1">
    <citation type="submission" date="2022-01" db="EMBL/GenBank/DDBJ databases">
        <title>Whole genome-based taxonomy of the Shewanellaceae.</title>
        <authorList>
            <person name="Martin-Rodriguez A.J."/>
        </authorList>
    </citation>
    <scope>NUCLEOTIDE SEQUENCE [LARGE SCALE GENOMIC DNA]</scope>
    <source>
        <strain evidence="4 5">JCM 17801</strain>
    </source>
</reference>
<keyword evidence="1" id="KW-0472">Membrane</keyword>
<dbReference type="PROSITE" id="PS50887">
    <property type="entry name" value="GGDEF"/>
    <property type="match status" value="1"/>
</dbReference>
<dbReference type="Proteomes" id="UP001203212">
    <property type="component" value="Unassembled WGS sequence"/>
</dbReference>
<sequence length="632" mass="72449">MGLSKSFQLILLLVFGLLFLRVYTLENHQVQSHAQTVNQNFTAYAVNYQDWTGNGKELYEIFSRDNDLQFFQFSHKSDSTYNYTFGSLAKREPNIADKFFTLNLDHSFNLPEGRLQVRLSTKTLLDNSLANLQTIFEQLLITYIVLMLLFALLVFALKKRIKYAAHYIDSIPTLSFQAIEASRLNGLLSPISIALENCRCRLKENLEQVRLENEKLTKLAYLDPVTEFSTRPRFTTQLDKLIQPQKNEFGVLVIIKASELANINQLHGRLAGDDYLGKVSDCIRNAGNRNTIKEYYRISSSDFALFLENSTLKDSSNYIEKLKQQFDDYTLNTQKDSVAHIGIVPYQSEDDPVTLLAMADSAVSIAQTLGPNRFHFLEKFDGNEKFGDEHWKITINNIIDRRAVKFYQQPLLPCNNDKDLYRELLARFFNAEGQHLPTATVIAMSERYGLNIELDKMIVTSTLQLIQDNPNLTGSMGVNISATSALQDEFIFWLKDVLSNHRKAASRLVFEVNESGMQTNLNTSYRFVSEIHKVGAKVAVERFGLGFTSFKFFSEVRPDYIKLDSSYSDQIESDNNNRFFVRMIVDIAKRMHILVIATGVERQDEKMTLEKLFIDGYQGYYLAKPSEVMTSE</sequence>
<feature type="domain" description="GGDEF" evidence="3">
    <location>
        <begin position="248"/>
        <end position="379"/>
    </location>
</feature>
<protein>
    <submittedName>
        <fullName evidence="4">GGDEF domain-containing protein</fullName>
    </submittedName>
</protein>
<gene>
    <name evidence="4" type="ORF">L2689_01830</name>
</gene>
<dbReference type="RefSeq" id="WP_188839677.1">
    <property type="nucleotide sequence ID" value="NZ_BMOT01000001.1"/>
</dbReference>
<dbReference type="CDD" id="cd01948">
    <property type="entry name" value="EAL"/>
    <property type="match status" value="1"/>
</dbReference>
<proteinExistence type="predicted"/>
<dbReference type="Pfam" id="PF00563">
    <property type="entry name" value="EAL"/>
    <property type="match status" value="1"/>
</dbReference>
<dbReference type="SUPFAM" id="SSF141868">
    <property type="entry name" value="EAL domain-like"/>
    <property type="match status" value="1"/>
</dbReference>
<feature type="domain" description="EAL" evidence="2">
    <location>
        <begin position="388"/>
        <end position="632"/>
    </location>
</feature>
<evidence type="ECO:0000259" key="2">
    <source>
        <dbReference type="PROSITE" id="PS50883"/>
    </source>
</evidence>
<evidence type="ECO:0000256" key="1">
    <source>
        <dbReference type="SAM" id="Phobius"/>
    </source>
</evidence>
<comment type="caution">
    <text evidence="4">The sequence shown here is derived from an EMBL/GenBank/DDBJ whole genome shotgun (WGS) entry which is preliminary data.</text>
</comment>
<organism evidence="4 5">
    <name type="scientific">Shewanella aestuarii</name>
    <dbReference type="NCBI Taxonomy" id="1028752"/>
    <lineage>
        <taxon>Bacteria</taxon>
        <taxon>Pseudomonadati</taxon>
        <taxon>Pseudomonadota</taxon>
        <taxon>Gammaproteobacteria</taxon>
        <taxon>Alteromonadales</taxon>
        <taxon>Shewanellaceae</taxon>
        <taxon>Shewanella</taxon>
    </lineage>
</organism>
<keyword evidence="5" id="KW-1185">Reference proteome</keyword>
<evidence type="ECO:0000259" key="3">
    <source>
        <dbReference type="PROSITE" id="PS50887"/>
    </source>
</evidence>
<dbReference type="Gene3D" id="3.30.70.270">
    <property type="match status" value="1"/>
</dbReference>
<dbReference type="PROSITE" id="PS50883">
    <property type="entry name" value="EAL"/>
    <property type="match status" value="1"/>
</dbReference>
<dbReference type="InterPro" id="IPR000160">
    <property type="entry name" value="GGDEF_dom"/>
</dbReference>
<feature type="transmembrane region" description="Helical" evidence="1">
    <location>
        <begin position="139"/>
        <end position="157"/>
    </location>
</feature>
<dbReference type="InterPro" id="IPR029787">
    <property type="entry name" value="Nucleotide_cyclase"/>
</dbReference>
<dbReference type="SUPFAM" id="SSF55073">
    <property type="entry name" value="Nucleotide cyclase"/>
    <property type="match status" value="1"/>
</dbReference>